<evidence type="ECO:0000256" key="1">
    <source>
        <dbReference type="ARBA" id="ARBA00022801"/>
    </source>
</evidence>
<evidence type="ECO:0000256" key="3">
    <source>
        <dbReference type="ARBA" id="ARBA00023098"/>
    </source>
</evidence>
<dbReference type="Pfam" id="PF01734">
    <property type="entry name" value="Patatin"/>
    <property type="match status" value="1"/>
</dbReference>
<dbReference type="SUPFAM" id="SSF52151">
    <property type="entry name" value="FabD/lysophospholipase-like"/>
    <property type="match status" value="1"/>
</dbReference>
<feature type="active site" description="Proton acceptor" evidence="4">
    <location>
        <position position="193"/>
    </location>
</feature>
<feature type="domain" description="PNPLA" evidence="5">
    <location>
        <begin position="6"/>
        <end position="206"/>
    </location>
</feature>
<dbReference type="EMBL" id="CP089983">
    <property type="protein sequence ID" value="WXB10392.1"/>
    <property type="molecule type" value="Genomic_DNA"/>
</dbReference>
<feature type="active site" description="Nucleophile" evidence="4">
    <location>
        <position position="46"/>
    </location>
</feature>
<protein>
    <submittedName>
        <fullName evidence="6">Patatin-like phospholipase family protein</fullName>
    </submittedName>
</protein>
<gene>
    <name evidence="6" type="ORF">LVJ94_24585</name>
</gene>
<keyword evidence="7" id="KW-1185">Reference proteome</keyword>
<dbReference type="InterPro" id="IPR002641">
    <property type="entry name" value="PNPLA_dom"/>
</dbReference>
<name>A0ABZ2LNB9_9BACT</name>
<keyword evidence="3 4" id="KW-0443">Lipid metabolism</keyword>
<dbReference type="PANTHER" id="PTHR14226">
    <property type="entry name" value="NEUROPATHY TARGET ESTERASE/SWISS CHEESE D.MELANOGASTER"/>
    <property type="match status" value="1"/>
</dbReference>
<proteinExistence type="predicted"/>
<dbReference type="InterPro" id="IPR016035">
    <property type="entry name" value="Acyl_Trfase/lysoPLipase"/>
</dbReference>
<evidence type="ECO:0000256" key="2">
    <source>
        <dbReference type="ARBA" id="ARBA00022963"/>
    </source>
</evidence>
<feature type="short sequence motif" description="DGA/G" evidence="4">
    <location>
        <begin position="193"/>
        <end position="195"/>
    </location>
</feature>
<dbReference type="Proteomes" id="UP001374803">
    <property type="component" value="Chromosome"/>
</dbReference>
<evidence type="ECO:0000259" key="5">
    <source>
        <dbReference type="PROSITE" id="PS51635"/>
    </source>
</evidence>
<sequence length="392" mass="42394">MKRVALILAGGAARGAYEVGVVAYLLQEVSRALGRDVPLDILCGTSVGALNAAGLAAFADEPRERAQRLVDVWRELRVGDLVKSDLRGLLAGSRALLDTSGLEKLVADKIPFARIADNLARGMLTAVTISTTHVASGKTIVFVQRAEPGLLAWGHEPTLEPRAAILTEHHALASAAIPILFRPVLIDGQYYCDGGLRQNVPLSPARRLGADGLLIVNPRYIRQNGRDATAEDEPRPGPLMLFGKALNSLLLDRLDTDLARLEGINRLLSAGTRRFGPGFVDAINEELGRHAPPKIRPLSTILVRASEDIGKMSVEFVRSPKFQGRVGGPLARVMRRLAEAGGDSESDLLSYVLFDGEFASELIDLGWLDAKGRHDELCAFFESMWTARDSLA</sequence>
<dbReference type="InterPro" id="IPR050301">
    <property type="entry name" value="NTE"/>
</dbReference>
<keyword evidence="2 4" id="KW-0442">Lipid degradation</keyword>
<dbReference type="PROSITE" id="PS51635">
    <property type="entry name" value="PNPLA"/>
    <property type="match status" value="1"/>
</dbReference>
<comment type="caution">
    <text evidence="4">Lacks conserved residue(s) required for the propagation of feature annotation.</text>
</comment>
<keyword evidence="1 4" id="KW-0378">Hydrolase</keyword>
<evidence type="ECO:0000256" key="4">
    <source>
        <dbReference type="PROSITE-ProRule" id="PRU01161"/>
    </source>
</evidence>
<accession>A0ABZ2LNB9</accession>
<feature type="short sequence motif" description="GXSXG" evidence="4">
    <location>
        <begin position="44"/>
        <end position="48"/>
    </location>
</feature>
<dbReference type="Gene3D" id="3.40.1090.10">
    <property type="entry name" value="Cytosolic phospholipase A2 catalytic domain"/>
    <property type="match status" value="1"/>
</dbReference>
<evidence type="ECO:0000313" key="7">
    <source>
        <dbReference type="Proteomes" id="UP001374803"/>
    </source>
</evidence>
<dbReference type="RefSeq" id="WP_394840069.1">
    <property type="nucleotide sequence ID" value="NZ_CP089929.1"/>
</dbReference>
<evidence type="ECO:0000313" key="6">
    <source>
        <dbReference type="EMBL" id="WXB10392.1"/>
    </source>
</evidence>
<organism evidence="6 7">
    <name type="scientific">Pendulispora rubella</name>
    <dbReference type="NCBI Taxonomy" id="2741070"/>
    <lineage>
        <taxon>Bacteria</taxon>
        <taxon>Pseudomonadati</taxon>
        <taxon>Myxococcota</taxon>
        <taxon>Myxococcia</taxon>
        <taxon>Myxococcales</taxon>
        <taxon>Sorangiineae</taxon>
        <taxon>Pendulisporaceae</taxon>
        <taxon>Pendulispora</taxon>
    </lineage>
</organism>
<reference evidence="6" key="1">
    <citation type="submission" date="2021-12" db="EMBL/GenBank/DDBJ databases">
        <title>Discovery of the Pendulisporaceae a myxobacterial family with distinct sporulation behavior and unique specialized metabolism.</title>
        <authorList>
            <person name="Garcia R."/>
            <person name="Popoff A."/>
            <person name="Bader C.D."/>
            <person name="Loehr J."/>
            <person name="Walesch S."/>
            <person name="Walt C."/>
            <person name="Boldt J."/>
            <person name="Bunk B."/>
            <person name="Haeckl F.J.F.P.J."/>
            <person name="Gunesch A.P."/>
            <person name="Birkelbach J."/>
            <person name="Nuebel U."/>
            <person name="Pietschmann T."/>
            <person name="Bach T."/>
            <person name="Mueller R."/>
        </authorList>
    </citation>
    <scope>NUCLEOTIDE SEQUENCE</scope>
    <source>
        <strain evidence="6">MSr11367</strain>
    </source>
</reference>
<dbReference type="PANTHER" id="PTHR14226:SF57">
    <property type="entry name" value="BLR7027 PROTEIN"/>
    <property type="match status" value="1"/>
</dbReference>